<dbReference type="PATRIC" id="fig|448.7.peg.139"/>
<dbReference type="EMBL" id="LNYA01000001">
    <property type="protein sequence ID" value="KTD00025.1"/>
    <property type="molecule type" value="Genomic_DNA"/>
</dbReference>
<feature type="signal peptide" evidence="2">
    <location>
        <begin position="1"/>
        <end position="24"/>
    </location>
</feature>
<reference evidence="3 4" key="1">
    <citation type="submission" date="2015-11" db="EMBL/GenBank/DDBJ databases">
        <title>Genomic analysis of 38 Legionella species identifies large and diverse effector repertoires.</title>
        <authorList>
            <person name="Burstein D."/>
            <person name="Amaro F."/>
            <person name="Zusman T."/>
            <person name="Lifshitz Z."/>
            <person name="Cohen O."/>
            <person name="Gilbert J.A."/>
            <person name="Pupko T."/>
            <person name="Shuman H.A."/>
            <person name="Segal G."/>
        </authorList>
    </citation>
    <scope>NUCLEOTIDE SEQUENCE [LARGE SCALE GENOMIC DNA]</scope>
    <source>
        <strain evidence="3 4">SE-32A-C8</strain>
    </source>
</reference>
<comment type="caution">
    <text evidence="3">The sequence shown here is derived from an EMBL/GenBank/DDBJ whole genome shotgun (WGS) entry which is preliminary data.</text>
</comment>
<accession>A0A0W0TXH4</accession>
<protein>
    <submittedName>
        <fullName evidence="3">Uncharacterized protein</fullName>
    </submittedName>
</protein>
<feature type="chain" id="PRO_5006913488" evidence="2">
    <location>
        <begin position="25"/>
        <end position="74"/>
    </location>
</feature>
<name>A0A0W0TXH4_LEGER</name>
<evidence type="ECO:0000256" key="2">
    <source>
        <dbReference type="SAM" id="SignalP"/>
    </source>
</evidence>
<evidence type="ECO:0000313" key="4">
    <source>
        <dbReference type="Proteomes" id="UP000054773"/>
    </source>
</evidence>
<proteinExistence type="predicted"/>
<evidence type="ECO:0000256" key="1">
    <source>
        <dbReference type="SAM" id="MobiDB-lite"/>
    </source>
</evidence>
<dbReference type="Proteomes" id="UP000054773">
    <property type="component" value="Unassembled WGS sequence"/>
</dbReference>
<keyword evidence="2" id="KW-0732">Signal</keyword>
<keyword evidence="4" id="KW-1185">Reference proteome</keyword>
<dbReference type="RefSeq" id="WP_058525318.1">
    <property type="nucleotide sequence ID" value="NZ_CAAAHY010000004.1"/>
</dbReference>
<feature type="compositionally biased region" description="Low complexity" evidence="1">
    <location>
        <begin position="31"/>
        <end position="74"/>
    </location>
</feature>
<evidence type="ECO:0000313" key="3">
    <source>
        <dbReference type="EMBL" id="KTD00025.1"/>
    </source>
</evidence>
<sequence length="74" mass="7632">MKRLALLAVSSFLAVLLTACGDNAEKKAEDNAAANVEQTTTTTPAPAPADQNTNQQTTTTPTDNNAATDASKPE</sequence>
<dbReference type="AlphaFoldDB" id="A0A0W0TXH4"/>
<feature type="region of interest" description="Disordered" evidence="1">
    <location>
        <begin position="27"/>
        <end position="74"/>
    </location>
</feature>
<dbReference type="STRING" id="448.Lery_0133"/>
<dbReference type="PROSITE" id="PS51257">
    <property type="entry name" value="PROKAR_LIPOPROTEIN"/>
    <property type="match status" value="1"/>
</dbReference>
<gene>
    <name evidence="3" type="ORF">Lery_0133</name>
</gene>
<organism evidence="3 4">
    <name type="scientific">Legionella erythra</name>
    <dbReference type="NCBI Taxonomy" id="448"/>
    <lineage>
        <taxon>Bacteria</taxon>
        <taxon>Pseudomonadati</taxon>
        <taxon>Pseudomonadota</taxon>
        <taxon>Gammaproteobacteria</taxon>
        <taxon>Legionellales</taxon>
        <taxon>Legionellaceae</taxon>
        <taxon>Legionella</taxon>
    </lineage>
</organism>